<accession>A0ACC0EDR8</accession>
<evidence type="ECO:0000313" key="1">
    <source>
        <dbReference type="EMBL" id="KAI7951471.1"/>
    </source>
</evidence>
<gene>
    <name evidence="1" type="ORF">MJO28_007155</name>
</gene>
<protein>
    <submittedName>
        <fullName evidence="1">Uncharacterized protein</fullName>
    </submittedName>
</protein>
<reference evidence="2" key="1">
    <citation type="journal article" date="2018" name="BMC Genomics">
        <title>Genomic insights into host adaptation between the wheat stripe rust pathogen (Puccinia striiformis f. sp. tritici) and the barley stripe rust pathogen (Puccinia striiformis f. sp. hordei).</title>
        <authorList>
            <person name="Xia C."/>
            <person name="Wang M."/>
            <person name="Yin C."/>
            <person name="Cornejo O.E."/>
            <person name="Hulbert S.H."/>
            <person name="Chen X."/>
        </authorList>
    </citation>
    <scope>NUCLEOTIDE SEQUENCE [LARGE SCALE GENOMIC DNA]</scope>
    <source>
        <strain evidence="2">93-210</strain>
    </source>
</reference>
<dbReference type="EMBL" id="CM045871">
    <property type="protein sequence ID" value="KAI7951471.1"/>
    <property type="molecule type" value="Genomic_DNA"/>
</dbReference>
<sequence length="320" mass="36207">MQEAMAMQQKKIRMKEAVRNSPSATEPEQLSMPYGQSVRLVDFLKTLTGLDQKDLNLGLMDAKHKQRLLKDRRVFWNHFVSIHYTPCSASLLELLFRGAAVQCKHNQWGFDQLLTVYLQADPAAIPNEDSITFCGVQVKNVKQSRKLETNSHKWTPSFAKVKLKNDNLYLVLYFNLGDMEPAPPNTVSNTSQQVKHPQQATKHSKIALNTQQKALQQKTSQENEPGIKIMPIPSNGRLLTGDSARRASLAFDCLDAFPFLSRDLRNALEQLLESQPNILSLHDPSATHDRSFVENVSPLIYAPEDYTPEASTDKEHKSRP</sequence>
<name>A0ACC0EDR8_9BASI</name>
<evidence type="ECO:0000313" key="2">
    <source>
        <dbReference type="Proteomes" id="UP001060170"/>
    </source>
</evidence>
<reference evidence="1 2" key="3">
    <citation type="journal article" date="2022" name="Microbiol. Spectr.">
        <title>Folding features and dynamics of 3D genome architecture in plant fungal pathogens.</title>
        <authorList>
            <person name="Xia C."/>
        </authorList>
    </citation>
    <scope>NUCLEOTIDE SEQUENCE [LARGE SCALE GENOMIC DNA]</scope>
    <source>
        <strain evidence="1 2">93-210</strain>
    </source>
</reference>
<keyword evidence="2" id="KW-1185">Reference proteome</keyword>
<dbReference type="Proteomes" id="UP001060170">
    <property type="component" value="Chromosome 7"/>
</dbReference>
<reference evidence="2" key="2">
    <citation type="journal article" date="2018" name="Mol. Plant Microbe Interact.">
        <title>Genome sequence resources for the wheat stripe rust pathogen (Puccinia striiformis f. sp. tritici) and the barley stripe rust pathogen (Puccinia striiformis f. sp. hordei).</title>
        <authorList>
            <person name="Xia C."/>
            <person name="Wang M."/>
            <person name="Yin C."/>
            <person name="Cornejo O.E."/>
            <person name="Hulbert S.H."/>
            <person name="Chen X."/>
        </authorList>
    </citation>
    <scope>NUCLEOTIDE SEQUENCE [LARGE SCALE GENOMIC DNA]</scope>
    <source>
        <strain evidence="2">93-210</strain>
    </source>
</reference>
<organism evidence="1 2">
    <name type="scientific">Puccinia striiformis f. sp. tritici</name>
    <dbReference type="NCBI Taxonomy" id="168172"/>
    <lineage>
        <taxon>Eukaryota</taxon>
        <taxon>Fungi</taxon>
        <taxon>Dikarya</taxon>
        <taxon>Basidiomycota</taxon>
        <taxon>Pucciniomycotina</taxon>
        <taxon>Pucciniomycetes</taxon>
        <taxon>Pucciniales</taxon>
        <taxon>Pucciniaceae</taxon>
        <taxon>Puccinia</taxon>
    </lineage>
</organism>
<comment type="caution">
    <text evidence="1">The sequence shown here is derived from an EMBL/GenBank/DDBJ whole genome shotgun (WGS) entry which is preliminary data.</text>
</comment>
<proteinExistence type="predicted"/>